<name>A0A542ZEK1_9MICO</name>
<proteinExistence type="predicted"/>
<protein>
    <submittedName>
        <fullName evidence="1">Gas vesicle protein GvpG</fullName>
    </submittedName>
</protein>
<reference evidence="1 2" key="1">
    <citation type="submission" date="2019-06" db="EMBL/GenBank/DDBJ databases">
        <title>Sequencing the genomes of 1000 actinobacteria strains.</title>
        <authorList>
            <person name="Klenk H.-P."/>
        </authorList>
    </citation>
    <scope>NUCLEOTIDE SEQUENCE [LARGE SCALE GENOMIC DNA]</scope>
    <source>
        <strain evidence="1 2">DSM 18082</strain>
    </source>
</reference>
<dbReference type="Pfam" id="PF05120">
    <property type="entry name" value="GvpG"/>
    <property type="match status" value="1"/>
</dbReference>
<keyword evidence="2" id="KW-1185">Reference proteome</keyword>
<gene>
    <name evidence="1" type="ORF">FB474_0024</name>
</gene>
<accession>A0A542ZEK1</accession>
<dbReference type="EMBL" id="VFOQ01000001">
    <property type="protein sequence ID" value="TQL58690.1"/>
    <property type="molecule type" value="Genomic_DNA"/>
</dbReference>
<dbReference type="InterPro" id="IPR007804">
    <property type="entry name" value="GvpG"/>
</dbReference>
<organism evidence="1 2">
    <name type="scientific">Oryzihumus leptocrescens</name>
    <dbReference type="NCBI Taxonomy" id="297536"/>
    <lineage>
        <taxon>Bacteria</taxon>
        <taxon>Bacillati</taxon>
        <taxon>Actinomycetota</taxon>
        <taxon>Actinomycetes</taxon>
        <taxon>Micrococcales</taxon>
        <taxon>Intrasporangiaceae</taxon>
        <taxon>Oryzihumus</taxon>
    </lineage>
</organism>
<evidence type="ECO:0000313" key="1">
    <source>
        <dbReference type="EMBL" id="TQL58690.1"/>
    </source>
</evidence>
<dbReference type="RefSeq" id="WP_246091984.1">
    <property type="nucleotide sequence ID" value="NZ_BAAAKX010000006.1"/>
</dbReference>
<dbReference type="AlphaFoldDB" id="A0A542ZEK1"/>
<comment type="caution">
    <text evidence="1">The sequence shown here is derived from an EMBL/GenBank/DDBJ whole genome shotgun (WGS) entry which is preliminary data.</text>
</comment>
<sequence>MTVGLFTGLLTLPLAPVRGTVWVAEQLLAAAEEQYYDPAAIRARLEEIDRLRQEGAMDEEAAQAEEEQLVQRLLEGRRRQEGG</sequence>
<dbReference type="Proteomes" id="UP000319514">
    <property type="component" value="Unassembled WGS sequence"/>
</dbReference>
<evidence type="ECO:0000313" key="2">
    <source>
        <dbReference type="Proteomes" id="UP000319514"/>
    </source>
</evidence>